<dbReference type="PROSITE" id="PS50600">
    <property type="entry name" value="ULP_PROTEASE"/>
    <property type="match status" value="1"/>
</dbReference>
<keyword evidence="3" id="KW-0378">Hydrolase</keyword>
<dbReference type="SUPFAM" id="SSF54001">
    <property type="entry name" value="Cysteine proteinases"/>
    <property type="match status" value="1"/>
</dbReference>
<feature type="region of interest" description="Disordered" evidence="4">
    <location>
        <begin position="1"/>
        <end position="31"/>
    </location>
</feature>
<keyword evidence="2" id="KW-0645">Protease</keyword>
<keyword evidence="7" id="KW-1185">Reference proteome</keyword>
<dbReference type="AlphaFoldDB" id="A0AAW1XMG5"/>
<evidence type="ECO:0000256" key="3">
    <source>
        <dbReference type="ARBA" id="ARBA00022801"/>
    </source>
</evidence>
<organism evidence="6 7">
    <name type="scientific">Rubus argutus</name>
    <name type="common">Southern blackberry</name>
    <dbReference type="NCBI Taxonomy" id="59490"/>
    <lineage>
        <taxon>Eukaryota</taxon>
        <taxon>Viridiplantae</taxon>
        <taxon>Streptophyta</taxon>
        <taxon>Embryophyta</taxon>
        <taxon>Tracheophyta</taxon>
        <taxon>Spermatophyta</taxon>
        <taxon>Magnoliopsida</taxon>
        <taxon>eudicotyledons</taxon>
        <taxon>Gunneridae</taxon>
        <taxon>Pentapetalae</taxon>
        <taxon>rosids</taxon>
        <taxon>fabids</taxon>
        <taxon>Rosales</taxon>
        <taxon>Rosaceae</taxon>
        <taxon>Rosoideae</taxon>
        <taxon>Rosoideae incertae sedis</taxon>
        <taxon>Rubus</taxon>
    </lineage>
</organism>
<dbReference type="InterPro" id="IPR003653">
    <property type="entry name" value="Peptidase_C48_C"/>
</dbReference>
<accession>A0AAW1XMG5</accession>
<gene>
    <name evidence="6" type="ORF">M0R45_014386</name>
</gene>
<evidence type="ECO:0000256" key="1">
    <source>
        <dbReference type="ARBA" id="ARBA00005234"/>
    </source>
</evidence>
<proteinExistence type="inferred from homology"/>
<feature type="compositionally biased region" description="Polar residues" evidence="4">
    <location>
        <begin position="7"/>
        <end position="16"/>
    </location>
</feature>
<name>A0AAW1XMG5_RUBAR</name>
<protein>
    <recommendedName>
        <fullName evidence="5">Ubiquitin-like protease family profile domain-containing protein</fullName>
    </recommendedName>
</protein>
<sequence>MFAPHHQASTGSSCTQDPCKGNPHTFPASGELSKKDLSLLTDIFMKNTPGEDNPSEEVATCGDFGLARVEMHCLSPSTPISFKVINIVAAYLSDSDSESWYLPSFFGDIARLYKGPSEVRGWVASAINTCQLKRFHRRLQQCSKIFIPLHDHMSDHWYLLVMNLDERTAEILDSKPDVHLDDRRMVHAREAILLLQTVFSNEMTRSTDVYFHFPSFNVNISELNPRHNRNAESGIYVIRHMQYHGHNWSTQFDSIDHRNLIALEIAKHPRNHVIHPIEAPASRTRTSANRTATYTGNANAAFNADMALNGRKCRSHRLRRSRA</sequence>
<comment type="similarity">
    <text evidence="1">Belongs to the peptidase C48 family.</text>
</comment>
<dbReference type="EMBL" id="JBEDUW010000003">
    <property type="protein sequence ID" value="KAK9937608.1"/>
    <property type="molecule type" value="Genomic_DNA"/>
</dbReference>
<comment type="caution">
    <text evidence="6">The sequence shown here is derived from an EMBL/GenBank/DDBJ whole genome shotgun (WGS) entry which is preliminary data.</text>
</comment>
<evidence type="ECO:0000313" key="7">
    <source>
        <dbReference type="Proteomes" id="UP001457282"/>
    </source>
</evidence>
<evidence type="ECO:0000256" key="2">
    <source>
        <dbReference type="ARBA" id="ARBA00022670"/>
    </source>
</evidence>
<dbReference type="Proteomes" id="UP001457282">
    <property type="component" value="Unassembled WGS sequence"/>
</dbReference>
<evidence type="ECO:0000259" key="5">
    <source>
        <dbReference type="PROSITE" id="PS50600"/>
    </source>
</evidence>
<evidence type="ECO:0000256" key="4">
    <source>
        <dbReference type="SAM" id="MobiDB-lite"/>
    </source>
</evidence>
<dbReference type="GO" id="GO:0006508">
    <property type="term" value="P:proteolysis"/>
    <property type="evidence" value="ECO:0007669"/>
    <property type="project" value="UniProtKB-KW"/>
</dbReference>
<evidence type="ECO:0000313" key="6">
    <source>
        <dbReference type="EMBL" id="KAK9937608.1"/>
    </source>
</evidence>
<dbReference type="Gene3D" id="3.40.395.10">
    <property type="entry name" value="Adenoviral Proteinase, Chain A"/>
    <property type="match status" value="1"/>
</dbReference>
<feature type="domain" description="Ubiquitin-like protease family profile" evidence="5">
    <location>
        <begin position="64"/>
        <end position="244"/>
    </location>
</feature>
<reference evidence="6 7" key="1">
    <citation type="journal article" date="2023" name="G3 (Bethesda)">
        <title>A chromosome-length genome assembly and annotation of blackberry (Rubus argutus, cv. 'Hillquist').</title>
        <authorList>
            <person name="Bruna T."/>
            <person name="Aryal R."/>
            <person name="Dudchenko O."/>
            <person name="Sargent D.J."/>
            <person name="Mead D."/>
            <person name="Buti M."/>
            <person name="Cavallini A."/>
            <person name="Hytonen T."/>
            <person name="Andres J."/>
            <person name="Pham M."/>
            <person name="Weisz D."/>
            <person name="Mascagni F."/>
            <person name="Usai G."/>
            <person name="Natali L."/>
            <person name="Bassil N."/>
            <person name="Fernandez G.E."/>
            <person name="Lomsadze A."/>
            <person name="Armour M."/>
            <person name="Olukolu B."/>
            <person name="Poorten T."/>
            <person name="Britton C."/>
            <person name="Davik J."/>
            <person name="Ashrafi H."/>
            <person name="Aiden E.L."/>
            <person name="Borodovsky M."/>
            <person name="Worthington M."/>
        </authorList>
    </citation>
    <scope>NUCLEOTIDE SEQUENCE [LARGE SCALE GENOMIC DNA]</scope>
    <source>
        <strain evidence="6">PI 553951</strain>
    </source>
</reference>
<dbReference type="GO" id="GO:0008234">
    <property type="term" value="F:cysteine-type peptidase activity"/>
    <property type="evidence" value="ECO:0007669"/>
    <property type="project" value="InterPro"/>
</dbReference>
<dbReference type="InterPro" id="IPR038765">
    <property type="entry name" value="Papain-like_cys_pep_sf"/>
</dbReference>
<dbReference type="Pfam" id="PF02902">
    <property type="entry name" value="Peptidase_C48"/>
    <property type="match status" value="1"/>
</dbReference>